<proteinExistence type="predicted"/>
<dbReference type="Proteomes" id="UP000006591">
    <property type="component" value="Chromosome 11"/>
</dbReference>
<accession>A0A0E0J0S4</accession>
<dbReference type="InterPro" id="IPR018333">
    <property type="entry name" value="Squalene_cyclase"/>
</dbReference>
<dbReference type="PANTHER" id="PTHR11764">
    <property type="entry name" value="TERPENE CYCLASE/MUTASE FAMILY MEMBER"/>
    <property type="match status" value="1"/>
</dbReference>
<dbReference type="HOGENOM" id="CLU_1392178_0_0_1"/>
<dbReference type="GO" id="GO:0005811">
    <property type="term" value="C:lipid droplet"/>
    <property type="evidence" value="ECO:0007669"/>
    <property type="project" value="InterPro"/>
</dbReference>
<dbReference type="PANTHER" id="PTHR11764:SF88">
    <property type="entry name" value="ACHILLEOL B SYNTHASE"/>
    <property type="match status" value="1"/>
</dbReference>
<evidence type="ECO:0000313" key="2">
    <source>
        <dbReference type="EnsemblPlants" id="ONIVA11G09710.1"/>
    </source>
</evidence>
<dbReference type="GO" id="GO:0016866">
    <property type="term" value="F:intramolecular transferase activity"/>
    <property type="evidence" value="ECO:0007669"/>
    <property type="project" value="InterPro"/>
</dbReference>
<organism evidence="2">
    <name type="scientific">Oryza nivara</name>
    <name type="common">Indian wild rice</name>
    <name type="synonym">Oryza sativa f. spontanea</name>
    <dbReference type="NCBI Taxonomy" id="4536"/>
    <lineage>
        <taxon>Eukaryota</taxon>
        <taxon>Viridiplantae</taxon>
        <taxon>Streptophyta</taxon>
        <taxon>Embryophyta</taxon>
        <taxon>Tracheophyta</taxon>
        <taxon>Spermatophyta</taxon>
        <taxon>Magnoliopsida</taxon>
        <taxon>Liliopsida</taxon>
        <taxon>Poales</taxon>
        <taxon>Poaceae</taxon>
        <taxon>BOP clade</taxon>
        <taxon>Oryzoideae</taxon>
        <taxon>Oryzeae</taxon>
        <taxon>Oryzinae</taxon>
        <taxon>Oryza</taxon>
    </lineage>
</organism>
<dbReference type="Gramene" id="ONIVA11G09710.1">
    <property type="protein sequence ID" value="ONIVA11G09710.1"/>
    <property type="gene ID" value="ONIVA11G09710"/>
</dbReference>
<dbReference type="eggNOG" id="KOG0497">
    <property type="taxonomic scope" value="Eukaryota"/>
</dbReference>
<dbReference type="EnsemblPlants" id="ONIVA11G09710.1">
    <property type="protein sequence ID" value="ONIVA11G09710.1"/>
    <property type="gene ID" value="ONIVA11G09710"/>
</dbReference>
<feature type="region of interest" description="Disordered" evidence="1">
    <location>
        <begin position="150"/>
        <end position="196"/>
    </location>
</feature>
<dbReference type="AlphaFoldDB" id="A0A0E0J0S4"/>
<feature type="compositionally biased region" description="Basic and acidic residues" evidence="1">
    <location>
        <begin position="157"/>
        <end position="187"/>
    </location>
</feature>
<dbReference type="InterPro" id="IPR008930">
    <property type="entry name" value="Terpenoid_cyclase/PrenylTrfase"/>
</dbReference>
<name>A0A0E0J0S4_ORYNI</name>
<dbReference type="SUPFAM" id="SSF48239">
    <property type="entry name" value="Terpenoid cyclases/Protein prenyltransferases"/>
    <property type="match status" value="1"/>
</dbReference>
<reference evidence="2" key="2">
    <citation type="submission" date="2018-04" db="EMBL/GenBank/DDBJ databases">
        <title>OnivRS2 (Oryza nivara Reference Sequence Version 2).</title>
        <authorList>
            <person name="Zhang J."/>
            <person name="Kudrna D."/>
            <person name="Lee S."/>
            <person name="Talag J."/>
            <person name="Rajasekar S."/>
            <person name="Welchert J."/>
            <person name="Hsing Y.-I."/>
            <person name="Wing R.A."/>
        </authorList>
    </citation>
    <scope>NUCLEOTIDE SEQUENCE [LARGE SCALE GENOMIC DNA]</scope>
    <source>
        <strain evidence="2">SL10</strain>
    </source>
</reference>
<reference evidence="2" key="1">
    <citation type="submission" date="2015-04" db="UniProtKB">
        <authorList>
            <consortium name="EnsemblPlants"/>
        </authorList>
    </citation>
    <scope>IDENTIFICATION</scope>
    <source>
        <strain evidence="2">SL10</strain>
    </source>
</reference>
<keyword evidence="3" id="KW-1185">Reference proteome</keyword>
<dbReference type="GO" id="GO:0016104">
    <property type="term" value="P:triterpenoid biosynthetic process"/>
    <property type="evidence" value="ECO:0007669"/>
    <property type="project" value="InterPro"/>
</dbReference>
<dbReference type="STRING" id="4536.A0A0E0J0S4"/>
<sequence>MWRLKIAAESGGGSGSSPLLHTGNGLLGRAVWEFDPDAGTPEERAEVARLRRDFTRHRFQRKESQDLLMRMQAPSWNPNPNFVIAVTTVIIAALPEARSVVPVVAGDGASIPAVAGDGFGLPPATLANAALAALTDAATSAALAEAIAGRWEEWDEERDREREEWDEERDREREESCESETGSERESVGVGRRCRD</sequence>
<protein>
    <submittedName>
        <fullName evidence="2">Uncharacterized protein</fullName>
    </submittedName>
</protein>
<evidence type="ECO:0000313" key="3">
    <source>
        <dbReference type="Proteomes" id="UP000006591"/>
    </source>
</evidence>
<evidence type="ECO:0000256" key="1">
    <source>
        <dbReference type="SAM" id="MobiDB-lite"/>
    </source>
</evidence>